<name>A0A447IQ38_9RHOB</name>
<keyword evidence="2" id="KW-1133">Transmembrane helix</keyword>
<dbReference type="Pfam" id="PF26002">
    <property type="entry name" value="Beta-barrel_AprE"/>
    <property type="match status" value="1"/>
</dbReference>
<feature type="transmembrane region" description="Helical" evidence="2">
    <location>
        <begin position="44"/>
        <end position="65"/>
    </location>
</feature>
<dbReference type="Gene3D" id="2.40.30.170">
    <property type="match status" value="1"/>
</dbReference>
<keyword evidence="5" id="KW-1185">Reference proteome</keyword>
<dbReference type="Proteomes" id="UP000270743">
    <property type="component" value="Unassembled WGS sequence"/>
</dbReference>
<dbReference type="PANTHER" id="PTHR30386:SF28">
    <property type="entry name" value="EXPORTED PROTEIN"/>
    <property type="match status" value="1"/>
</dbReference>
<reference evidence="4 5" key="1">
    <citation type="submission" date="2018-12" db="EMBL/GenBank/DDBJ databases">
        <authorList>
            <person name="Criscuolo A."/>
        </authorList>
    </citation>
    <scope>NUCLEOTIDE SEQUENCE [LARGE SCALE GENOMIC DNA]</scope>
    <source>
        <strain evidence="4">ACIP1116241</strain>
    </source>
</reference>
<evidence type="ECO:0000313" key="5">
    <source>
        <dbReference type="Proteomes" id="UP000270743"/>
    </source>
</evidence>
<proteinExistence type="predicted"/>
<dbReference type="EMBL" id="UZWE01000038">
    <property type="protein sequence ID" value="VDS09594.1"/>
    <property type="molecule type" value="Genomic_DNA"/>
</dbReference>
<dbReference type="InterPro" id="IPR058982">
    <property type="entry name" value="Beta-barrel_AprE"/>
</dbReference>
<evidence type="ECO:0000256" key="1">
    <source>
        <dbReference type="SAM" id="Coils"/>
    </source>
</evidence>
<accession>A0A447IQ38</accession>
<dbReference type="AlphaFoldDB" id="A0A447IQ38"/>
<feature type="coiled-coil region" evidence="1">
    <location>
        <begin position="132"/>
        <end position="166"/>
    </location>
</feature>
<evidence type="ECO:0000256" key="2">
    <source>
        <dbReference type="SAM" id="Phobius"/>
    </source>
</evidence>
<keyword evidence="1" id="KW-0175">Coiled coil</keyword>
<sequence>MKHTPPPQHQVQAPAPLFRQQALAHQARSLQGEVVLALPMRMRVLIVLAALIVTGALIFAATASYSRIETVSGWVVPEGGLIRITARQGGVLERLDVAEGDEVAAGQSLAELRLSQDLDGGDAGTAIADYLGIELSASRAQAEAERERLEAQQRNLRLQRAAMQREMDAGNGRIDAITQRLNLMRANSDRMKEISSRGFGSNKQIEESEVNVLLAEQELVDARTAMMTMARQIGDIDAQLQALPFSISAAEAQARASQAALERQGTELAVMNTYHATASVAGRVVAVPVSVGQTLDAQTAIAVITPAGSQLQAELMVPSRSAGFIQAGQEVRLMYQAFPYQKFGTARGVIASVSRTVLAPADVTIPGLQITEPVFRVKVTLDRDVMTAYGQDMPIQPGMLLSAGIVQDRRSLIEWLLDPIYAVGRL</sequence>
<dbReference type="OrthoDB" id="9810980at2"/>
<feature type="domain" description="AprE-like beta-barrel" evidence="3">
    <location>
        <begin position="312"/>
        <end position="406"/>
    </location>
</feature>
<dbReference type="Gene3D" id="2.40.50.100">
    <property type="match status" value="1"/>
</dbReference>
<dbReference type="InterPro" id="IPR050739">
    <property type="entry name" value="MFP"/>
</dbReference>
<gene>
    <name evidence="4" type="primary">cvaA_2</name>
    <name evidence="4" type="ORF">PARHAE_02797</name>
</gene>
<keyword evidence="2" id="KW-0472">Membrane</keyword>
<dbReference type="PRINTS" id="PR01490">
    <property type="entry name" value="RTXTOXIND"/>
</dbReference>
<organism evidence="4 5">
    <name type="scientific">Paracoccus haematequi</name>
    <dbReference type="NCBI Taxonomy" id="2491866"/>
    <lineage>
        <taxon>Bacteria</taxon>
        <taxon>Pseudomonadati</taxon>
        <taxon>Pseudomonadota</taxon>
        <taxon>Alphaproteobacteria</taxon>
        <taxon>Rhodobacterales</taxon>
        <taxon>Paracoccaceae</taxon>
        <taxon>Paracoccus</taxon>
    </lineage>
</organism>
<evidence type="ECO:0000259" key="3">
    <source>
        <dbReference type="Pfam" id="PF26002"/>
    </source>
</evidence>
<evidence type="ECO:0000313" key="4">
    <source>
        <dbReference type="EMBL" id="VDS09594.1"/>
    </source>
</evidence>
<protein>
    <submittedName>
        <fullName evidence="4">Colicin V secretion protein CvaA</fullName>
    </submittedName>
</protein>
<dbReference type="RefSeq" id="WP_126155222.1">
    <property type="nucleotide sequence ID" value="NZ_UZWE01000038.1"/>
</dbReference>
<dbReference type="PANTHER" id="PTHR30386">
    <property type="entry name" value="MEMBRANE FUSION SUBUNIT OF EMRAB-TOLC MULTIDRUG EFFLUX PUMP"/>
    <property type="match status" value="1"/>
</dbReference>
<keyword evidence="2" id="KW-0812">Transmembrane</keyword>